<gene>
    <name evidence="1" type="ORF">FAD_0605</name>
    <name evidence="2" type="ORF">HLB00_10125</name>
</gene>
<dbReference type="OrthoDB" id="57545at2157"/>
<dbReference type="RefSeq" id="WP_081141721.1">
    <property type="nucleotide sequence ID" value="NZ_CP015363.1"/>
</dbReference>
<sequence>MEILYSNKKAEFGEKEYFIASHEPLYYGLIISPSSDLWSYMVESGKVECKIENEIRKYLIPYRIDVGENSIFFITADPED</sequence>
<name>A0A1V0N370_9ARCH</name>
<dbReference type="Proteomes" id="UP000192050">
    <property type="component" value="Chromosome"/>
</dbReference>
<dbReference type="GeneID" id="31676110"/>
<keyword evidence="3" id="KW-1185">Reference proteome</keyword>
<reference evidence="2 4" key="2">
    <citation type="submission" date="2020-05" db="EMBL/GenBank/DDBJ databases">
        <authorList>
            <person name="Zhang R."/>
        </authorList>
    </citation>
    <scope>NUCLEOTIDE SEQUENCE [LARGE SCALE GENOMIC DNA]</scope>
    <source>
        <strain evidence="2 4">DSM 28986</strain>
    </source>
</reference>
<dbReference type="KEGG" id="fai:FAD_0605"/>
<evidence type="ECO:0000313" key="2">
    <source>
        <dbReference type="EMBL" id="NOL61174.1"/>
    </source>
</evidence>
<dbReference type="AlphaFoldDB" id="A0A1V0N370"/>
<evidence type="ECO:0000313" key="3">
    <source>
        <dbReference type="Proteomes" id="UP000192050"/>
    </source>
</evidence>
<protein>
    <submittedName>
        <fullName evidence="1">Uncharacterized protein</fullName>
    </submittedName>
</protein>
<evidence type="ECO:0000313" key="1">
    <source>
        <dbReference type="EMBL" id="ARD84516.1"/>
    </source>
</evidence>
<accession>A0A1V0N370</accession>
<dbReference type="EMBL" id="JABGBP010000443">
    <property type="protein sequence ID" value="NOL61174.1"/>
    <property type="molecule type" value="Genomic_DNA"/>
</dbReference>
<proteinExistence type="predicted"/>
<evidence type="ECO:0000313" key="4">
    <source>
        <dbReference type="Proteomes" id="UP000546917"/>
    </source>
</evidence>
<dbReference type="Proteomes" id="UP000546917">
    <property type="component" value="Unassembled WGS sequence"/>
</dbReference>
<organism evidence="1 3">
    <name type="scientific">Ferroplasma acidiphilum</name>
    <dbReference type="NCBI Taxonomy" id="74969"/>
    <lineage>
        <taxon>Archaea</taxon>
        <taxon>Methanobacteriati</taxon>
        <taxon>Thermoplasmatota</taxon>
        <taxon>Thermoplasmata</taxon>
        <taxon>Thermoplasmatales</taxon>
        <taxon>Ferroplasmaceae</taxon>
        <taxon>Ferroplasma</taxon>
    </lineage>
</organism>
<dbReference type="EMBL" id="CP015363">
    <property type="protein sequence ID" value="ARD84516.1"/>
    <property type="molecule type" value="Genomic_DNA"/>
</dbReference>
<reference evidence="1 3" key="1">
    <citation type="submission" date="2011-10" db="EMBL/GenBank/DDBJ databases">
        <title>Metabolic and evolutionary patterns in the extreme acidophile Ferroplasma acidiphilum.</title>
        <authorList>
            <person name="Golyshina O.V."/>
            <person name="Kozyavkin S.A."/>
            <person name="Tatusov R.L."/>
            <person name="Slesarev A.I."/>
            <person name="Golyshin P.N."/>
        </authorList>
    </citation>
    <scope>NUCLEOTIDE SEQUENCE [LARGE SCALE GENOMIC DNA]</scope>
    <source>
        <strain evidence="1">Berkeley</strain>
        <strain evidence="3">Y</strain>
    </source>
</reference>